<evidence type="ECO:0000313" key="2">
    <source>
        <dbReference type="Proteomes" id="UP001213000"/>
    </source>
</evidence>
<keyword evidence="2" id="KW-1185">Reference proteome</keyword>
<proteinExistence type="predicted"/>
<reference evidence="1" key="1">
    <citation type="submission" date="2022-07" db="EMBL/GenBank/DDBJ databases">
        <title>Genome Sequence of Leucocoprinus birnbaumii.</title>
        <authorList>
            <person name="Buettner E."/>
        </authorList>
    </citation>
    <scope>NUCLEOTIDE SEQUENCE</scope>
    <source>
        <strain evidence="1">VT141</strain>
    </source>
</reference>
<name>A0AAD5VWG4_9AGAR</name>
<dbReference type="Proteomes" id="UP001213000">
    <property type="component" value="Unassembled WGS sequence"/>
</dbReference>
<evidence type="ECO:0000313" key="1">
    <source>
        <dbReference type="EMBL" id="KAJ3571451.1"/>
    </source>
</evidence>
<accession>A0AAD5VWG4</accession>
<dbReference type="AlphaFoldDB" id="A0AAD5VWG4"/>
<dbReference type="EMBL" id="JANIEX010000185">
    <property type="protein sequence ID" value="KAJ3571451.1"/>
    <property type="molecule type" value="Genomic_DNA"/>
</dbReference>
<comment type="caution">
    <text evidence="1">The sequence shown here is derived from an EMBL/GenBank/DDBJ whole genome shotgun (WGS) entry which is preliminary data.</text>
</comment>
<organism evidence="1 2">
    <name type="scientific">Leucocoprinus birnbaumii</name>
    <dbReference type="NCBI Taxonomy" id="56174"/>
    <lineage>
        <taxon>Eukaryota</taxon>
        <taxon>Fungi</taxon>
        <taxon>Dikarya</taxon>
        <taxon>Basidiomycota</taxon>
        <taxon>Agaricomycotina</taxon>
        <taxon>Agaricomycetes</taxon>
        <taxon>Agaricomycetidae</taxon>
        <taxon>Agaricales</taxon>
        <taxon>Agaricineae</taxon>
        <taxon>Agaricaceae</taxon>
        <taxon>Leucocoprinus</taxon>
    </lineage>
</organism>
<protein>
    <submittedName>
        <fullName evidence="1">Uncharacterized protein</fullName>
    </submittedName>
</protein>
<gene>
    <name evidence="1" type="ORF">NP233_g3747</name>
</gene>
<sequence>MPISLKPIPHPILPIETRVQKVMAATLAAVFGSDILKGVSNVINDFDFTQCNVKDSTADDYLHVGIAPSFANINSETIKALDEKLKVMIAGTMRALEKKRADVQRALTWDEVISVLMQNSLIEPDDGKIDRADKLIKPSKKSAFKFDGSPDAAIVREVEAWFKKFIDDQDVLASTKIDINVLGKIVAQTGATVDSFETLFYKNEHHEKTLVDIGVLRFPDEDHPYFKVYRIRLTAWSASARYLFLQEDQSGITGEFNARNFRPRASVIDRLKKETIAQVAKEAEDLFK</sequence>